<name>A0A2S6HAQ8_9GAMM</name>
<dbReference type="RefSeq" id="WP_104429816.1">
    <property type="nucleotide sequence ID" value="NZ_PTIZ01000009.1"/>
</dbReference>
<reference evidence="1 2" key="1">
    <citation type="submission" date="2018-02" db="EMBL/GenBank/DDBJ databases">
        <title>Subsurface microbial communities from deep shales in Ohio and West Virginia, USA.</title>
        <authorList>
            <person name="Wrighton K."/>
        </authorList>
    </citation>
    <scope>NUCLEOTIDE SEQUENCE [LARGE SCALE GENOMIC DNA]</scope>
    <source>
        <strain evidence="1 2">OWC-DMM</strain>
    </source>
</reference>
<gene>
    <name evidence="1" type="ORF">B0F87_109119</name>
</gene>
<dbReference type="AlphaFoldDB" id="A0A2S6HAQ8"/>
<organism evidence="1 2">
    <name type="scientific">Methylobacter tundripaludum</name>
    <dbReference type="NCBI Taxonomy" id="173365"/>
    <lineage>
        <taxon>Bacteria</taxon>
        <taxon>Pseudomonadati</taxon>
        <taxon>Pseudomonadota</taxon>
        <taxon>Gammaproteobacteria</taxon>
        <taxon>Methylococcales</taxon>
        <taxon>Methylococcaceae</taxon>
        <taxon>Methylobacter</taxon>
    </lineage>
</organism>
<protein>
    <submittedName>
        <fullName evidence="1">Uncharacterized protein</fullName>
    </submittedName>
</protein>
<sequence>MTKDDVAHWALTHPLAPIHVDCATAVMLKILDGKCKMRTEEKRVMELLYDEVKTQPGHLLDTALHLLIAQAREHPDEATKNIIYEKRLLAETAISRPVMKGFKAMIRQEGLLVVALDGEEDSSDAT</sequence>
<evidence type="ECO:0000313" key="2">
    <source>
        <dbReference type="Proteomes" id="UP000240010"/>
    </source>
</evidence>
<evidence type="ECO:0000313" key="1">
    <source>
        <dbReference type="EMBL" id="PPK74473.1"/>
    </source>
</evidence>
<comment type="caution">
    <text evidence="1">The sequence shown here is derived from an EMBL/GenBank/DDBJ whole genome shotgun (WGS) entry which is preliminary data.</text>
</comment>
<accession>A0A2S6HAQ8</accession>
<dbReference type="EMBL" id="PTIZ01000009">
    <property type="protein sequence ID" value="PPK74473.1"/>
    <property type="molecule type" value="Genomic_DNA"/>
</dbReference>
<dbReference type="Proteomes" id="UP000240010">
    <property type="component" value="Unassembled WGS sequence"/>
</dbReference>
<proteinExistence type="predicted"/>